<protein>
    <submittedName>
        <fullName evidence="2">Lysophospholipid acyltransferase family protein</fullName>
    </submittedName>
</protein>
<dbReference type="CDD" id="cd07983">
    <property type="entry name" value="LPLAT_DUF374-like"/>
    <property type="match status" value="1"/>
</dbReference>
<keyword evidence="3" id="KW-1185">Reference proteome</keyword>
<dbReference type="EMBL" id="JASBAO010000001">
    <property type="protein sequence ID" value="MDI2091266.1"/>
    <property type="molecule type" value="Genomic_DNA"/>
</dbReference>
<feature type="domain" description="DUF374" evidence="1">
    <location>
        <begin position="76"/>
        <end position="146"/>
    </location>
</feature>
<accession>A0ABT6Q2B0</accession>
<keyword evidence="2" id="KW-0012">Acyltransferase</keyword>
<dbReference type="Proteomes" id="UP001431634">
    <property type="component" value="Unassembled WGS sequence"/>
</dbReference>
<organism evidence="2 3">
    <name type="scientific">Commensalibacter oyaizuii</name>
    <dbReference type="NCBI Taxonomy" id="3043873"/>
    <lineage>
        <taxon>Bacteria</taxon>
        <taxon>Pseudomonadati</taxon>
        <taxon>Pseudomonadota</taxon>
        <taxon>Alphaproteobacteria</taxon>
        <taxon>Acetobacterales</taxon>
        <taxon>Acetobacteraceae</taxon>
    </lineage>
</organism>
<gene>
    <name evidence="2" type="ORF">QJV27_07770</name>
</gene>
<sequence length="226" mass="25320">MSSAFSKHNIFQELLIILFRAYLKLALKTTRWHFDVEAEAQTLLTCQNGQPALVACWHECLALSPRLWWWALPQNPNLQLYVLISRNNDGRLISKVVDPWRIWAVQGSSNKNGQDKGGAKAFRELLAHTKAGHLVAITPDGPRGPRHHLHEGLLKLALLSKTKIVPVGAYCRCLRLKSWDQLIIPLPFGKGKMVCGSPIAVTKDNYNHIGETIITALHNATNKAQQ</sequence>
<name>A0ABT6Q2B0_9PROT</name>
<comment type="caution">
    <text evidence="2">The sequence shown here is derived from an EMBL/GenBank/DDBJ whole genome shotgun (WGS) entry which is preliminary data.</text>
</comment>
<dbReference type="GO" id="GO:0016746">
    <property type="term" value="F:acyltransferase activity"/>
    <property type="evidence" value="ECO:0007669"/>
    <property type="project" value="UniProtKB-KW"/>
</dbReference>
<dbReference type="Pfam" id="PF04028">
    <property type="entry name" value="DUF374"/>
    <property type="match status" value="1"/>
</dbReference>
<dbReference type="InterPro" id="IPR007172">
    <property type="entry name" value="DUF374"/>
</dbReference>
<evidence type="ECO:0000313" key="2">
    <source>
        <dbReference type="EMBL" id="MDI2091266.1"/>
    </source>
</evidence>
<evidence type="ECO:0000313" key="3">
    <source>
        <dbReference type="Proteomes" id="UP001431634"/>
    </source>
</evidence>
<dbReference type="RefSeq" id="WP_281448362.1">
    <property type="nucleotide sequence ID" value="NZ_JASBAO010000001.1"/>
</dbReference>
<evidence type="ECO:0000259" key="1">
    <source>
        <dbReference type="Pfam" id="PF04028"/>
    </source>
</evidence>
<proteinExistence type="predicted"/>
<reference evidence="2" key="1">
    <citation type="submission" date="2023-05" db="EMBL/GenBank/DDBJ databases">
        <title>Whole genome sequence of Commensalibacter sp.</title>
        <authorList>
            <person name="Charoenyingcharoen P."/>
            <person name="Yukphan P."/>
        </authorList>
    </citation>
    <scope>NUCLEOTIDE SEQUENCE</scope>
    <source>
        <strain evidence="2">TBRC 16381</strain>
    </source>
</reference>
<keyword evidence="2" id="KW-0808">Transferase</keyword>